<protein>
    <submittedName>
        <fullName evidence="1">Uncharacterized protein</fullName>
    </submittedName>
</protein>
<sequence>MISKDLFEHPEIDTALKEFLDLCFFEKEIMHYYEEFEKKKQIPDLLGKTVKVTEHQIPFVFELAQKIAKQIGMEVPSIYVYEDFYYGIESKGLSPSWIEISAKTVTDLSEDELYFLLAREMCSIKMNYIYYHILIDESVKAVHYQAFDVSILQDSWKIIMHRWSRLANYSADCFAYAVCGNIGSAIKAINKLVLNNTFLAEQLYIPDFIKQSEQISLLDDEVSLISKQDERVPYAPLRIKNLISYAASKRGIEAVKYFLMERV</sequence>
<evidence type="ECO:0000313" key="1">
    <source>
        <dbReference type="EMBL" id="KGR73546.1"/>
    </source>
</evidence>
<dbReference type="Proteomes" id="UP000030416">
    <property type="component" value="Unassembled WGS sequence"/>
</dbReference>
<organism evidence="1 2">
    <name type="scientific">Ureibacillus manganicus DSM 26584</name>
    <dbReference type="NCBI Taxonomy" id="1384049"/>
    <lineage>
        <taxon>Bacteria</taxon>
        <taxon>Bacillati</taxon>
        <taxon>Bacillota</taxon>
        <taxon>Bacilli</taxon>
        <taxon>Bacillales</taxon>
        <taxon>Caryophanaceae</taxon>
        <taxon>Ureibacillus</taxon>
    </lineage>
</organism>
<reference evidence="1 2" key="1">
    <citation type="submission" date="2014-02" db="EMBL/GenBank/DDBJ databases">
        <title>Draft genome sequence of Lysinibacillus manganicus DSM 26584T.</title>
        <authorList>
            <person name="Zhang F."/>
            <person name="Wang G."/>
            <person name="Zhang L."/>
        </authorList>
    </citation>
    <scope>NUCLEOTIDE SEQUENCE [LARGE SCALE GENOMIC DNA]</scope>
    <source>
        <strain evidence="1 2">DSM 26584</strain>
    </source>
</reference>
<comment type="caution">
    <text evidence="1">The sequence shown here is derived from an EMBL/GenBank/DDBJ whole genome shotgun (WGS) entry which is preliminary data.</text>
</comment>
<proteinExistence type="predicted"/>
<dbReference type="RefSeq" id="WP_036190490.1">
    <property type="nucleotide sequence ID" value="NZ_AVDA01000048.1"/>
</dbReference>
<keyword evidence="2" id="KW-1185">Reference proteome</keyword>
<evidence type="ECO:0000313" key="2">
    <source>
        <dbReference type="Proteomes" id="UP000030416"/>
    </source>
</evidence>
<accession>A0A0A3HLU1</accession>
<dbReference type="OrthoDB" id="2964042at2"/>
<dbReference type="AlphaFoldDB" id="A0A0A3HLU1"/>
<dbReference type="STRING" id="1384049.CD29_19710"/>
<gene>
    <name evidence="1" type="ORF">CD29_19710</name>
</gene>
<dbReference type="EMBL" id="JPVN01000048">
    <property type="protein sequence ID" value="KGR73546.1"/>
    <property type="molecule type" value="Genomic_DNA"/>
</dbReference>
<dbReference type="CDD" id="cd07325">
    <property type="entry name" value="M48_Ste24p_like"/>
    <property type="match status" value="1"/>
</dbReference>
<name>A0A0A3HLU1_9BACL</name>
<dbReference type="eggNOG" id="COG0501">
    <property type="taxonomic scope" value="Bacteria"/>
</dbReference>